<dbReference type="VEuPathDB" id="CryptoDB:cubi_00595"/>
<gene>
    <name evidence="2" type="ORF">cubi_00595</name>
</gene>
<proteinExistence type="predicted"/>
<protein>
    <submittedName>
        <fullName evidence="2">Uncharacterized protein</fullName>
    </submittedName>
</protein>
<feature type="region of interest" description="Disordered" evidence="1">
    <location>
        <begin position="1"/>
        <end position="92"/>
    </location>
</feature>
<organism evidence="2 3">
    <name type="scientific">Cryptosporidium ubiquitum</name>
    <dbReference type="NCBI Taxonomy" id="857276"/>
    <lineage>
        <taxon>Eukaryota</taxon>
        <taxon>Sar</taxon>
        <taxon>Alveolata</taxon>
        <taxon>Apicomplexa</taxon>
        <taxon>Conoidasida</taxon>
        <taxon>Coccidia</taxon>
        <taxon>Eucoccidiorida</taxon>
        <taxon>Eimeriorina</taxon>
        <taxon>Cryptosporidiidae</taxon>
        <taxon>Cryptosporidium</taxon>
    </lineage>
</organism>
<dbReference type="RefSeq" id="XP_028873407.1">
    <property type="nucleotide sequence ID" value="XM_029017609.1"/>
</dbReference>
<dbReference type="AlphaFoldDB" id="A0A1J4MFI3"/>
<feature type="compositionally biased region" description="Basic residues" evidence="1">
    <location>
        <begin position="64"/>
        <end position="77"/>
    </location>
</feature>
<keyword evidence="3" id="KW-1185">Reference proteome</keyword>
<feature type="compositionally biased region" description="Low complexity" evidence="1">
    <location>
        <begin position="79"/>
        <end position="89"/>
    </location>
</feature>
<name>A0A1J4MFI3_9CRYT</name>
<dbReference type="EMBL" id="LRBP01000027">
    <property type="protein sequence ID" value="OII71788.1"/>
    <property type="molecule type" value="Genomic_DNA"/>
</dbReference>
<accession>A0A1J4MFI3</accession>
<feature type="compositionally biased region" description="Low complexity" evidence="1">
    <location>
        <begin position="26"/>
        <end position="49"/>
    </location>
</feature>
<comment type="caution">
    <text evidence="2">The sequence shown here is derived from an EMBL/GenBank/DDBJ whole genome shotgun (WGS) entry which is preliminary data.</text>
</comment>
<evidence type="ECO:0000313" key="2">
    <source>
        <dbReference type="EMBL" id="OII71788.1"/>
    </source>
</evidence>
<reference evidence="2 3" key="1">
    <citation type="submission" date="2016-10" db="EMBL/GenBank/DDBJ databases">
        <title>Reductive evolution of mitochondrial metabolism and differential evolution of invasion-related proteins in Cryptosporidium.</title>
        <authorList>
            <person name="Liu S."/>
            <person name="Roellig D.M."/>
            <person name="Guo Y."/>
            <person name="Li N."/>
            <person name="Frace M.A."/>
            <person name="Tang K."/>
            <person name="Zhang L."/>
            <person name="Feng Y."/>
            <person name="Xiao L."/>
        </authorList>
    </citation>
    <scope>NUCLEOTIDE SEQUENCE [LARGE SCALE GENOMIC DNA]</scope>
    <source>
        <strain evidence="2">39726</strain>
    </source>
</reference>
<sequence length="116" mass="12971">MGNGKSKGNCPKEINSEIENNKSKIKPNISVSSKNSVKKNSSIRKNSSSESEEFSNNESFSLIVKHKTQNSNMKKRLINPNNNSKSGNNELDWDTIIRNIDTDVIEGMVIIEDSNE</sequence>
<evidence type="ECO:0000256" key="1">
    <source>
        <dbReference type="SAM" id="MobiDB-lite"/>
    </source>
</evidence>
<dbReference type="GeneID" id="39977388"/>
<dbReference type="Proteomes" id="UP000186176">
    <property type="component" value="Unassembled WGS sequence"/>
</dbReference>
<evidence type="ECO:0000313" key="3">
    <source>
        <dbReference type="Proteomes" id="UP000186176"/>
    </source>
</evidence>